<sequence length="194" mass="21597">MARTTIPAGQVATVVTVLEMTARPAPRPLPPSPLRLERWRRPGLDAYRALFRRVGGPWLWYSRLAMPDAQLRAILDDPAIEVSAAVDRSGVEVGFLELDFRHAPVGELSYFGLVPEWVGRGGGGWLMTHALAQLWRPGVERVRVATCTLDHPRALGFYRHQGFRPTQQWVETFADPRAVGLLPPDSAPHVPALR</sequence>
<dbReference type="PANTHER" id="PTHR43800:SF1">
    <property type="entry name" value="PEPTIDYL-LYSINE N-ACETYLTRANSFERASE YJAB"/>
    <property type="match status" value="1"/>
</dbReference>
<gene>
    <name evidence="4" type="ORF">GGR88_000520</name>
</gene>
<evidence type="ECO:0000259" key="3">
    <source>
        <dbReference type="PROSITE" id="PS51186"/>
    </source>
</evidence>
<dbReference type="Gene3D" id="3.40.630.30">
    <property type="match status" value="1"/>
</dbReference>
<dbReference type="InterPro" id="IPR000182">
    <property type="entry name" value="GNAT_dom"/>
</dbReference>
<reference evidence="4 5" key="1">
    <citation type="submission" date="2020-03" db="EMBL/GenBank/DDBJ databases">
        <title>Genomic Encyclopedia of Type Strains, Phase IV (KMG-IV): sequencing the most valuable type-strain genomes for metagenomic binning, comparative biology and taxonomic classification.</title>
        <authorList>
            <person name="Goeker M."/>
        </authorList>
    </citation>
    <scope>NUCLEOTIDE SEQUENCE [LARGE SCALE GENOMIC DNA]</scope>
    <source>
        <strain evidence="4 5">DSM 27651</strain>
    </source>
</reference>
<comment type="caution">
    <text evidence="4">The sequence shown here is derived from an EMBL/GenBank/DDBJ whole genome shotgun (WGS) entry which is preliminary data.</text>
</comment>
<dbReference type="PROSITE" id="PS51186">
    <property type="entry name" value="GNAT"/>
    <property type="match status" value="1"/>
</dbReference>
<dbReference type="Pfam" id="PF00583">
    <property type="entry name" value="Acetyltransf_1"/>
    <property type="match status" value="1"/>
</dbReference>
<evidence type="ECO:0000256" key="1">
    <source>
        <dbReference type="ARBA" id="ARBA00022679"/>
    </source>
</evidence>
<protein>
    <submittedName>
        <fullName evidence="4">GNAT superfamily N-acetyltransferase</fullName>
    </submittedName>
</protein>
<name>A0ABX0XJS3_9SPHN</name>
<dbReference type="EMBL" id="JAATJE010000001">
    <property type="protein sequence ID" value="NJC33046.1"/>
    <property type="molecule type" value="Genomic_DNA"/>
</dbReference>
<evidence type="ECO:0000313" key="5">
    <source>
        <dbReference type="Proteomes" id="UP000734218"/>
    </source>
</evidence>
<dbReference type="Proteomes" id="UP000734218">
    <property type="component" value="Unassembled WGS sequence"/>
</dbReference>
<keyword evidence="2" id="KW-0012">Acyltransferase</keyword>
<evidence type="ECO:0000313" key="4">
    <source>
        <dbReference type="EMBL" id="NJC33046.1"/>
    </source>
</evidence>
<keyword evidence="1" id="KW-0808">Transferase</keyword>
<proteinExistence type="predicted"/>
<accession>A0ABX0XJS3</accession>
<feature type="domain" description="N-acetyltransferase" evidence="3">
    <location>
        <begin position="34"/>
        <end position="186"/>
    </location>
</feature>
<dbReference type="SUPFAM" id="SSF55729">
    <property type="entry name" value="Acyl-CoA N-acyltransferases (Nat)"/>
    <property type="match status" value="1"/>
</dbReference>
<dbReference type="PANTHER" id="PTHR43800">
    <property type="entry name" value="PEPTIDYL-LYSINE N-ACETYLTRANSFERASE YJAB"/>
    <property type="match status" value="1"/>
</dbReference>
<evidence type="ECO:0000256" key="2">
    <source>
        <dbReference type="ARBA" id="ARBA00023315"/>
    </source>
</evidence>
<dbReference type="RefSeq" id="WP_342449699.1">
    <property type="nucleotide sequence ID" value="NZ_JAATJE010000001.1"/>
</dbReference>
<organism evidence="4 5">
    <name type="scientific">Sphingomonas jejuensis</name>
    <dbReference type="NCBI Taxonomy" id="904715"/>
    <lineage>
        <taxon>Bacteria</taxon>
        <taxon>Pseudomonadati</taxon>
        <taxon>Pseudomonadota</taxon>
        <taxon>Alphaproteobacteria</taxon>
        <taxon>Sphingomonadales</taxon>
        <taxon>Sphingomonadaceae</taxon>
        <taxon>Sphingomonas</taxon>
    </lineage>
</organism>
<dbReference type="CDD" id="cd04301">
    <property type="entry name" value="NAT_SF"/>
    <property type="match status" value="1"/>
</dbReference>
<dbReference type="InterPro" id="IPR016181">
    <property type="entry name" value="Acyl_CoA_acyltransferase"/>
</dbReference>
<keyword evidence="5" id="KW-1185">Reference proteome</keyword>